<dbReference type="AlphaFoldDB" id="A0A509EJA7"/>
<keyword evidence="1" id="KW-0732">Signal</keyword>
<feature type="chain" id="PRO_5021363903" evidence="1">
    <location>
        <begin position="23"/>
        <end position="114"/>
    </location>
</feature>
<dbReference type="Proteomes" id="UP000410984">
    <property type="component" value="Unassembled WGS sequence"/>
</dbReference>
<sequence length="114" mass="11785">MRAIGFCLLTSLMGLAAQPAVAAAIGATSPVPAPAPIMQLAQANSASTHCAAGLPADSKMIYDASLRNMKSLETLRDTVVSETRSLVEAGRITELDARPAAERAGTCLRLLAHP</sequence>
<keyword evidence="3" id="KW-1185">Reference proteome</keyword>
<protein>
    <submittedName>
        <fullName evidence="2">Uncharacterized protein</fullName>
    </submittedName>
</protein>
<accession>A0A509EJA7</accession>
<dbReference type="OrthoDB" id="8002773at2"/>
<dbReference type="EMBL" id="CABFPH010000065">
    <property type="protein sequence ID" value="VUD73283.1"/>
    <property type="molecule type" value="Genomic_DNA"/>
</dbReference>
<feature type="signal peptide" evidence="1">
    <location>
        <begin position="1"/>
        <end position="22"/>
    </location>
</feature>
<dbReference type="RefSeq" id="WP_142584544.1">
    <property type="nucleotide sequence ID" value="NZ_CABFPH010000065.1"/>
</dbReference>
<reference evidence="2 3" key="1">
    <citation type="submission" date="2019-06" db="EMBL/GenBank/DDBJ databases">
        <authorList>
            <person name="Rodrigo-Torres L."/>
            <person name="Arahal R. D."/>
            <person name="Lucena T."/>
        </authorList>
    </citation>
    <scope>NUCLEOTIDE SEQUENCE [LARGE SCALE GENOMIC DNA]</scope>
    <source>
        <strain evidence="2 3">SB0023/3</strain>
    </source>
</reference>
<evidence type="ECO:0000313" key="2">
    <source>
        <dbReference type="EMBL" id="VUD73283.1"/>
    </source>
</evidence>
<gene>
    <name evidence="2" type="ORF">MET9862_03898</name>
</gene>
<evidence type="ECO:0000256" key="1">
    <source>
        <dbReference type="SAM" id="SignalP"/>
    </source>
</evidence>
<evidence type="ECO:0000313" key="3">
    <source>
        <dbReference type="Proteomes" id="UP000410984"/>
    </source>
</evidence>
<organism evidence="2 3">
    <name type="scientific">Methylobacterium symbioticum</name>
    <dbReference type="NCBI Taxonomy" id="2584084"/>
    <lineage>
        <taxon>Bacteria</taxon>
        <taxon>Pseudomonadati</taxon>
        <taxon>Pseudomonadota</taxon>
        <taxon>Alphaproteobacteria</taxon>
        <taxon>Hyphomicrobiales</taxon>
        <taxon>Methylobacteriaceae</taxon>
        <taxon>Methylobacterium</taxon>
    </lineage>
</organism>
<proteinExistence type="predicted"/>
<name>A0A509EJA7_9HYPH</name>